<accession>J4CE23</accession>
<proteinExistence type="predicted"/>
<dbReference type="GeneID" id="20716569"/>
<dbReference type="STRING" id="869250.J4CE23"/>
<dbReference type="InterPro" id="IPR049549">
    <property type="entry name" value="RPN7_PSMD6_C"/>
</dbReference>
<dbReference type="Gene3D" id="1.25.40.570">
    <property type="match status" value="1"/>
</dbReference>
<dbReference type="GO" id="GO:0000502">
    <property type="term" value="C:proteasome complex"/>
    <property type="evidence" value="ECO:0007669"/>
    <property type="project" value="UniProtKB-KW"/>
</dbReference>
<evidence type="ECO:0000313" key="4">
    <source>
        <dbReference type="Proteomes" id="UP000003786"/>
    </source>
</evidence>
<keyword evidence="4" id="KW-1185">Reference proteome</keyword>
<dbReference type="AlphaFoldDB" id="J4CE23"/>
<dbReference type="InterPro" id="IPR045135">
    <property type="entry name" value="Rpn7_N"/>
</dbReference>
<gene>
    <name evidence="3" type="ORF">TOT_040000512</name>
</gene>
<dbReference type="InterPro" id="IPR011990">
    <property type="entry name" value="TPR-like_helical_dom_sf"/>
</dbReference>
<dbReference type="PANTHER" id="PTHR14145">
    <property type="entry name" value="26S PROTESOME SUBUNIT 6"/>
    <property type="match status" value="1"/>
</dbReference>
<dbReference type="EMBL" id="AP011949">
    <property type="protein sequence ID" value="BAM42142.1"/>
    <property type="molecule type" value="Genomic_DNA"/>
</dbReference>
<keyword evidence="1 3" id="KW-0647">Proteasome</keyword>
<dbReference type="InterPro" id="IPR000717">
    <property type="entry name" value="PCI_dom"/>
</dbReference>
<dbReference type="Pfam" id="PF01399">
    <property type="entry name" value="PCI"/>
    <property type="match status" value="1"/>
</dbReference>
<dbReference type="RefSeq" id="XP_009692443.1">
    <property type="nucleotide sequence ID" value="XM_009694148.1"/>
</dbReference>
<feature type="domain" description="PCI" evidence="2">
    <location>
        <begin position="200"/>
        <end position="368"/>
    </location>
</feature>
<dbReference type="PROSITE" id="PS50250">
    <property type="entry name" value="PCI"/>
    <property type="match status" value="1"/>
</dbReference>
<dbReference type="OrthoDB" id="1452at2759"/>
<evidence type="ECO:0000259" key="2">
    <source>
        <dbReference type="PROSITE" id="PS50250"/>
    </source>
</evidence>
<dbReference type="SUPFAM" id="SSF48452">
    <property type="entry name" value="TPR-like"/>
    <property type="match status" value="1"/>
</dbReference>
<dbReference type="OMA" id="RLHCKVD"/>
<dbReference type="VEuPathDB" id="PiroplasmaDB:TOT_040000512"/>
<dbReference type="SMART" id="SM00088">
    <property type="entry name" value="PINT"/>
    <property type="match status" value="1"/>
</dbReference>
<dbReference type="KEGG" id="tot:TOT_040000512"/>
<dbReference type="Proteomes" id="UP000003786">
    <property type="component" value="Chromosome 4"/>
</dbReference>
<sequence>MSSRCCRNDSATTTTLKSLPNFEIEKLRHLLTVHDDMDVDKSKLIEPLLQLIKQNHMYPYYEKIKAKLGIMEDDPEIESFKELNKKAVEEFDEKIEFAEKNFGTSEIKDAIVDKGNFYFKIGDEENTVKVYELALEKTVGVNSKLEIVLAIMRAAFFFNDVPLLVKYMEIAKQDIEKGGDWELRNRLHIYEAVQLMLCRKFKEAAELFLDSMSTFTATELISLEELVLYSVTLSLVTMDRTVIKNKVLGSSEVSQVAPPGSSLYQLISEFYNGNYKNYMRHLVEVSKIIVKDRYLGRHCRYFVRQARLPAYRQFLRPYKSVTLKNMADAFQVSSEFIEEELVSYISGMRLDCKIDKVNGIIENNVVDERNNNYVQTIKQGDLLINRIQKLSRIIDM</sequence>
<dbReference type="PANTHER" id="PTHR14145:SF1">
    <property type="entry name" value="26S PROTEASOME NON-ATPASE REGULATORY SUBUNIT 6"/>
    <property type="match status" value="1"/>
</dbReference>
<dbReference type="FunFam" id="1.25.40.570:FF:000005">
    <property type="entry name" value="26S proteasome regulatory subunit N7"/>
    <property type="match status" value="1"/>
</dbReference>
<dbReference type="GO" id="GO:0043161">
    <property type="term" value="P:proteasome-mediated ubiquitin-dependent protein catabolic process"/>
    <property type="evidence" value="ECO:0007669"/>
    <property type="project" value="TreeGrafter"/>
</dbReference>
<evidence type="ECO:0000256" key="1">
    <source>
        <dbReference type="ARBA" id="ARBA00022942"/>
    </source>
</evidence>
<dbReference type="Pfam" id="PF10602">
    <property type="entry name" value="RPN7"/>
    <property type="match status" value="1"/>
</dbReference>
<dbReference type="Pfam" id="PF21154">
    <property type="entry name" value="RPN7_PSMD6_C"/>
    <property type="match status" value="1"/>
</dbReference>
<dbReference type="eggNOG" id="KOG0687">
    <property type="taxonomic scope" value="Eukaryota"/>
</dbReference>
<dbReference type="InterPro" id="IPR019585">
    <property type="entry name" value="Rpn7/CSN1"/>
</dbReference>
<protein>
    <submittedName>
        <fullName evidence="3">26S proteasome regulatory subunit</fullName>
    </submittedName>
</protein>
<organism evidence="3 4">
    <name type="scientific">Theileria orientalis strain Shintoku</name>
    <dbReference type="NCBI Taxonomy" id="869250"/>
    <lineage>
        <taxon>Eukaryota</taxon>
        <taxon>Sar</taxon>
        <taxon>Alveolata</taxon>
        <taxon>Apicomplexa</taxon>
        <taxon>Aconoidasida</taxon>
        <taxon>Piroplasmida</taxon>
        <taxon>Theileriidae</taxon>
        <taxon>Theileria</taxon>
    </lineage>
</organism>
<reference evidence="3 4" key="1">
    <citation type="journal article" date="2012" name="MBio">
        <title>Comparative genome analysis of three eukaryotic parasites with differing abilities to transform leukocytes reveals key mediators of Theileria-induced leukocyte transformation.</title>
        <authorList>
            <person name="Hayashida K."/>
            <person name="Hara Y."/>
            <person name="Abe T."/>
            <person name="Yamasaki C."/>
            <person name="Toyoda A."/>
            <person name="Kosuge T."/>
            <person name="Suzuki Y."/>
            <person name="Sato Y."/>
            <person name="Kawashima S."/>
            <person name="Katayama T."/>
            <person name="Wakaguri H."/>
            <person name="Inoue N."/>
            <person name="Homma K."/>
            <person name="Tada-Umezaki M."/>
            <person name="Yagi Y."/>
            <person name="Fujii Y."/>
            <person name="Habara T."/>
            <person name="Kanehisa M."/>
            <person name="Watanabe H."/>
            <person name="Ito K."/>
            <person name="Gojobori T."/>
            <person name="Sugawara H."/>
            <person name="Imanishi T."/>
            <person name="Weir W."/>
            <person name="Gardner M."/>
            <person name="Pain A."/>
            <person name="Shiels B."/>
            <person name="Hattori M."/>
            <person name="Nene V."/>
            <person name="Sugimoto C."/>
        </authorList>
    </citation>
    <scope>NUCLEOTIDE SEQUENCE [LARGE SCALE GENOMIC DNA]</scope>
    <source>
        <strain evidence="3 4">Shintoku</strain>
    </source>
</reference>
<evidence type="ECO:0000313" key="3">
    <source>
        <dbReference type="EMBL" id="BAM42142.1"/>
    </source>
</evidence>
<name>J4CE23_THEOR</name>
<dbReference type="SUPFAM" id="SSF46785">
    <property type="entry name" value="Winged helix' DNA-binding domain"/>
    <property type="match status" value="1"/>
</dbReference>
<dbReference type="InterPro" id="IPR036390">
    <property type="entry name" value="WH_DNA-bd_sf"/>
</dbReference>